<organism evidence="8 9">
    <name type="scientific">Phenylobacterium parvum</name>
    <dbReference type="NCBI Taxonomy" id="2201350"/>
    <lineage>
        <taxon>Bacteria</taxon>
        <taxon>Pseudomonadati</taxon>
        <taxon>Pseudomonadota</taxon>
        <taxon>Alphaproteobacteria</taxon>
        <taxon>Caulobacterales</taxon>
        <taxon>Caulobacteraceae</taxon>
        <taxon>Phenylobacterium</taxon>
    </lineage>
</organism>
<feature type="domain" description="Carbohydrate kinase PfkB" evidence="7">
    <location>
        <begin position="20"/>
        <end position="299"/>
    </location>
</feature>
<gene>
    <name evidence="8" type="ORF">HYN04_08235</name>
</gene>
<dbReference type="PANTHER" id="PTHR46566:SF2">
    <property type="entry name" value="ATP-DEPENDENT 6-PHOSPHOFRUCTOKINASE ISOZYME 2"/>
    <property type="match status" value="1"/>
</dbReference>
<keyword evidence="5" id="KW-0067">ATP-binding</keyword>
<dbReference type="InterPro" id="IPR029056">
    <property type="entry name" value="Ribokinase-like"/>
</dbReference>
<dbReference type="RefSeq" id="WP_110450319.1">
    <property type="nucleotide sequence ID" value="NZ_CP029479.1"/>
</dbReference>
<evidence type="ECO:0000256" key="1">
    <source>
        <dbReference type="ARBA" id="ARBA00010688"/>
    </source>
</evidence>
<keyword evidence="2 6" id="KW-0808">Transferase</keyword>
<dbReference type="GO" id="GO:0005524">
    <property type="term" value="F:ATP binding"/>
    <property type="evidence" value="ECO:0007669"/>
    <property type="project" value="UniProtKB-KW"/>
</dbReference>
<dbReference type="EMBL" id="CP029479">
    <property type="protein sequence ID" value="AWM77752.1"/>
    <property type="molecule type" value="Genomic_DNA"/>
</dbReference>
<dbReference type="Pfam" id="PF00294">
    <property type="entry name" value="PfkB"/>
    <property type="match status" value="1"/>
</dbReference>
<evidence type="ECO:0000313" key="9">
    <source>
        <dbReference type="Proteomes" id="UP000247763"/>
    </source>
</evidence>
<evidence type="ECO:0000313" key="8">
    <source>
        <dbReference type="EMBL" id="AWM77752.1"/>
    </source>
</evidence>
<evidence type="ECO:0000256" key="4">
    <source>
        <dbReference type="ARBA" id="ARBA00022777"/>
    </source>
</evidence>
<dbReference type="SUPFAM" id="SSF53613">
    <property type="entry name" value="Ribokinase-like"/>
    <property type="match status" value="1"/>
</dbReference>
<keyword evidence="4 8" id="KW-0418">Kinase</keyword>
<dbReference type="PROSITE" id="PS00584">
    <property type="entry name" value="PFKB_KINASES_2"/>
    <property type="match status" value="1"/>
</dbReference>
<dbReference type="CDD" id="cd01164">
    <property type="entry name" value="FruK_PfkB_like"/>
    <property type="match status" value="1"/>
</dbReference>
<dbReference type="KEGG" id="phb:HYN04_08235"/>
<keyword evidence="3" id="KW-0547">Nucleotide-binding</keyword>
<dbReference type="Proteomes" id="UP000247763">
    <property type="component" value="Chromosome"/>
</dbReference>
<dbReference type="OrthoDB" id="9801219at2"/>
<dbReference type="Gene3D" id="3.40.1190.20">
    <property type="match status" value="1"/>
</dbReference>
<dbReference type="GO" id="GO:0003872">
    <property type="term" value="F:6-phosphofructokinase activity"/>
    <property type="evidence" value="ECO:0007669"/>
    <property type="project" value="TreeGrafter"/>
</dbReference>
<proteinExistence type="inferred from homology"/>
<dbReference type="InterPro" id="IPR011611">
    <property type="entry name" value="PfkB_dom"/>
</dbReference>
<evidence type="ECO:0000256" key="5">
    <source>
        <dbReference type="ARBA" id="ARBA00022840"/>
    </source>
</evidence>
<evidence type="ECO:0000259" key="7">
    <source>
        <dbReference type="Pfam" id="PF00294"/>
    </source>
</evidence>
<dbReference type="PIRSF" id="PIRSF000535">
    <property type="entry name" value="1PFK/6PFK/LacC"/>
    <property type="match status" value="1"/>
</dbReference>
<dbReference type="InterPro" id="IPR002173">
    <property type="entry name" value="Carboh/pur_kinase_PfkB_CS"/>
</dbReference>
<evidence type="ECO:0000256" key="6">
    <source>
        <dbReference type="PIRNR" id="PIRNR000535"/>
    </source>
</evidence>
<keyword evidence="9" id="KW-1185">Reference proteome</keyword>
<comment type="similarity">
    <text evidence="1 6">Belongs to the carbohydrate kinase PfkB family.</text>
</comment>
<reference evidence="9" key="1">
    <citation type="submission" date="2018-05" db="EMBL/GenBank/DDBJ databases">
        <title>Genome sequencing of Phenylobacterium sp. HYN0004.</title>
        <authorList>
            <person name="Yi H."/>
            <person name="Baek C."/>
        </authorList>
    </citation>
    <scope>NUCLEOTIDE SEQUENCE [LARGE SCALE GENOMIC DNA]</scope>
    <source>
        <strain evidence="9">HYN0004</strain>
    </source>
</reference>
<dbReference type="NCBIfam" id="TIGR03168">
    <property type="entry name" value="1-PFK"/>
    <property type="match status" value="1"/>
</dbReference>
<sequence>MSTTSPSGVLATLTLNPALDLQTAVDAVEPENKLRCDAPRQDAGGGGVNVARVIRRLGGRAPCILPLGGPSGQSLQARLQAEGLEAVVVPIAGETRQSFTVFDRSRGAEFRFVLPGPKLGAGEVRALEAAVFGMAPRPDILVASGSLPGGMDPGRLTRLAVRLRRRGVRLALDASGAGLKAGLEAGVWLVKPNRKELGDCLGRDLIDRAAQLDAALALVAGGQAEWVALSLGAEGALLVGDGFAAYAPSLPITPVSTVGAGDSFMAGLVWELSRGSRPEAALATAVAAASATLLSPGSGMARRADIRRLRPQVRVEVLGPA</sequence>
<dbReference type="PANTHER" id="PTHR46566">
    <property type="entry name" value="1-PHOSPHOFRUCTOKINASE-RELATED"/>
    <property type="match status" value="1"/>
</dbReference>
<evidence type="ECO:0000256" key="3">
    <source>
        <dbReference type="ARBA" id="ARBA00022741"/>
    </source>
</evidence>
<accession>A0A2Z3HR95</accession>
<name>A0A2Z3HR95_9CAUL</name>
<evidence type="ECO:0000256" key="2">
    <source>
        <dbReference type="ARBA" id="ARBA00022679"/>
    </source>
</evidence>
<dbReference type="InterPro" id="IPR017583">
    <property type="entry name" value="Tagatose/fructose_Pkinase"/>
</dbReference>
<protein>
    <recommendedName>
        <fullName evidence="6">Phosphofructokinase</fullName>
    </recommendedName>
</protein>
<dbReference type="AlphaFoldDB" id="A0A2Z3HR95"/>
<dbReference type="GO" id="GO:0005829">
    <property type="term" value="C:cytosol"/>
    <property type="evidence" value="ECO:0007669"/>
    <property type="project" value="TreeGrafter"/>
</dbReference>
<dbReference type="PROSITE" id="PS00583">
    <property type="entry name" value="PFKB_KINASES_1"/>
    <property type="match status" value="1"/>
</dbReference>